<dbReference type="PROSITE" id="PS51257">
    <property type="entry name" value="PROKAR_LIPOPROTEIN"/>
    <property type="match status" value="1"/>
</dbReference>
<dbReference type="Gene3D" id="1.25.40.10">
    <property type="entry name" value="Tetratricopeptide repeat domain"/>
    <property type="match status" value="2"/>
</dbReference>
<evidence type="ECO:0000313" key="3">
    <source>
        <dbReference type="Proteomes" id="UP000075531"/>
    </source>
</evidence>
<dbReference type="RefSeq" id="WP_066824749.1">
    <property type="nucleotide sequence ID" value="NZ_LTBA01000014.1"/>
</dbReference>
<dbReference type="PATRIC" id="fig|1121338.3.peg.1512"/>
<evidence type="ECO:0000313" key="2">
    <source>
        <dbReference type="EMBL" id="KYH34541.1"/>
    </source>
</evidence>
<gene>
    <name evidence="2" type="ORF">CLTEP_14690</name>
</gene>
<feature type="transmembrane region" description="Helical" evidence="1">
    <location>
        <begin position="6"/>
        <end position="26"/>
    </location>
</feature>
<sequence>MKKNKFKISLIVLIFLSICFVIIGCFKYNSYLKTKANTYYKQGNYYKAYALYEKIFIEKFIDIDVLIKKSRSAYRLARYDDCIKNLNSVEKLIMENPQNDYTEEFKTIYGLKGQSYNHLKNYSKCIYYLNKYKELQNDFLIIKIIEPTIIEAYCELNEYDKCIEEINSILVNKDKFNIKDEFDNHFLFQLYDRLYTCYIEKDDYNNALLAAKNLINIAPNNIDGYFSTYYIYTKIKDKKYANEYLLSLKEIFPNNKTLQSIIKHHIGNN</sequence>
<accession>A0A151B3P5</accession>
<evidence type="ECO:0000256" key="1">
    <source>
        <dbReference type="SAM" id="Phobius"/>
    </source>
</evidence>
<dbReference type="AlphaFoldDB" id="A0A151B3P5"/>
<comment type="caution">
    <text evidence="2">The sequence shown here is derived from an EMBL/GenBank/DDBJ whole genome shotgun (WGS) entry which is preliminary data.</text>
</comment>
<protein>
    <submittedName>
        <fullName evidence="2">Anaphase-promoting complex, cyclosome, subunit 3</fullName>
    </submittedName>
</protein>
<keyword evidence="3" id="KW-1185">Reference proteome</keyword>
<keyword evidence="1" id="KW-1133">Transmembrane helix</keyword>
<name>A0A151B3P5_9CLOT</name>
<dbReference type="EMBL" id="LTBA01000014">
    <property type="protein sequence ID" value="KYH34541.1"/>
    <property type="molecule type" value="Genomic_DNA"/>
</dbReference>
<keyword evidence="1" id="KW-0812">Transmembrane</keyword>
<dbReference type="Proteomes" id="UP000075531">
    <property type="component" value="Unassembled WGS sequence"/>
</dbReference>
<dbReference type="InterPro" id="IPR011990">
    <property type="entry name" value="TPR-like_helical_dom_sf"/>
</dbReference>
<reference evidence="2 3" key="1">
    <citation type="submission" date="2016-02" db="EMBL/GenBank/DDBJ databases">
        <title>Genome sequence of Clostridium tepidiprofundi DSM 19306.</title>
        <authorList>
            <person name="Poehlein A."/>
            <person name="Daniel R."/>
        </authorList>
    </citation>
    <scope>NUCLEOTIDE SEQUENCE [LARGE SCALE GENOMIC DNA]</scope>
    <source>
        <strain evidence="2 3">DSM 19306</strain>
    </source>
</reference>
<proteinExistence type="predicted"/>
<dbReference type="SUPFAM" id="SSF48452">
    <property type="entry name" value="TPR-like"/>
    <property type="match status" value="2"/>
</dbReference>
<organism evidence="2 3">
    <name type="scientific">Clostridium tepidiprofundi DSM 19306</name>
    <dbReference type="NCBI Taxonomy" id="1121338"/>
    <lineage>
        <taxon>Bacteria</taxon>
        <taxon>Bacillati</taxon>
        <taxon>Bacillota</taxon>
        <taxon>Clostridia</taxon>
        <taxon>Eubacteriales</taxon>
        <taxon>Clostridiaceae</taxon>
        <taxon>Clostridium</taxon>
    </lineage>
</organism>
<keyword evidence="1" id="KW-0472">Membrane</keyword>